<evidence type="ECO:0000313" key="2">
    <source>
        <dbReference type="Proteomes" id="UP000017048"/>
    </source>
</evidence>
<gene>
    <name evidence="1" type="ORF">NCAST_17_01220</name>
</gene>
<dbReference type="STRING" id="1824.SAMN05444423_101470"/>
<evidence type="ECO:0000313" key="1">
    <source>
        <dbReference type="EMBL" id="GAD83140.1"/>
    </source>
</evidence>
<dbReference type="eggNOG" id="COG1196">
    <property type="taxonomic scope" value="Bacteria"/>
</dbReference>
<dbReference type="EMBL" id="BAFO02000017">
    <property type="protein sequence ID" value="GAD83140.1"/>
    <property type="molecule type" value="Genomic_DNA"/>
</dbReference>
<accession>U5E7A8</accession>
<proteinExistence type="predicted"/>
<organism evidence="1 2">
    <name type="scientific">Nocardia asteroides NBRC 15531</name>
    <dbReference type="NCBI Taxonomy" id="1110697"/>
    <lineage>
        <taxon>Bacteria</taxon>
        <taxon>Bacillati</taxon>
        <taxon>Actinomycetota</taxon>
        <taxon>Actinomycetes</taxon>
        <taxon>Mycobacteriales</taxon>
        <taxon>Nocardiaceae</taxon>
        <taxon>Nocardia</taxon>
    </lineage>
</organism>
<reference evidence="1 2" key="1">
    <citation type="journal article" date="2014" name="BMC Genomics">
        <title>Genome based analysis of type-I polyketide synthase and nonribosomal peptide synthetase gene clusters in seven strains of five representative Nocardia species.</title>
        <authorList>
            <person name="Komaki H."/>
            <person name="Ichikawa N."/>
            <person name="Hosoyama A."/>
            <person name="Takahashi-Nakaguchi A."/>
            <person name="Matsuzawa T."/>
            <person name="Suzuki K."/>
            <person name="Fujita N."/>
            <person name="Gonoi T."/>
        </authorList>
    </citation>
    <scope>NUCLEOTIDE SEQUENCE [LARGE SCALE GENOMIC DNA]</scope>
    <source>
        <strain evidence="1 2">NBRC 15531</strain>
    </source>
</reference>
<keyword evidence="2" id="KW-1185">Reference proteome</keyword>
<sequence length="407" mass="43251">MTVTPRRRGWFRSGPDHEWISGARAATSSAFLDMDRRQTAAEAGVVASEQVFPDRRVGAIWEPVRARCYAASGEYLSFTDELDAAEAAGTPIADGPAKADALVRRLNEAARGVDEFYHAQRAGLEEAARVRAAVPQLLAQVRAEAERVLAAAASSGYAGYPSIEAGVRRLNEDLITASATDPHGGVAAARTAAAAVEQATAELSEALAQAPSRAAAATNAIASVTTRLAAVRNRAGALGPAYSALLREFNAASSADLTNNERESRRGIDAADAALVGARVAAADHDPETALDLTATARQHLAEAEQLVDAVTRRLELLRGVRADPDAHARTVRFRLRDAQMLAVDRGLVGEWGSVLDAQAERLDRIASGLTGRHPDYWAYVSELDTVAAFIAGVVDRMRKHTRTDST</sequence>
<dbReference type="Proteomes" id="UP000017048">
    <property type="component" value="Unassembled WGS sequence"/>
</dbReference>
<protein>
    <submittedName>
        <fullName evidence="1">Uncharacterized protein</fullName>
    </submittedName>
</protein>
<name>U5E7A8_NOCAS</name>
<comment type="caution">
    <text evidence="1">The sequence shown here is derived from an EMBL/GenBank/DDBJ whole genome shotgun (WGS) entry which is preliminary data.</text>
</comment>
<dbReference type="AlphaFoldDB" id="U5E7A8"/>